<feature type="transmembrane region" description="Helical" evidence="2">
    <location>
        <begin position="64"/>
        <end position="88"/>
    </location>
</feature>
<keyword evidence="2" id="KW-0472">Membrane</keyword>
<feature type="compositionally biased region" description="Basic and acidic residues" evidence="1">
    <location>
        <begin position="46"/>
        <end position="57"/>
    </location>
</feature>
<evidence type="ECO:0000313" key="4">
    <source>
        <dbReference type="Proteomes" id="UP000515317"/>
    </source>
</evidence>
<dbReference type="AlphaFoldDB" id="A0A6S6QNX9"/>
<keyword evidence="2" id="KW-1133">Transmembrane helix</keyword>
<reference evidence="3 4" key="1">
    <citation type="submission" date="2020-08" db="EMBL/GenBank/DDBJ databases">
        <title>Genome sequence of Rhizobiales bacterium strain IZ6.</title>
        <authorList>
            <person name="Nakai R."/>
            <person name="Naganuma T."/>
        </authorList>
    </citation>
    <scope>NUCLEOTIDE SEQUENCE [LARGE SCALE GENOMIC DNA]</scope>
    <source>
        <strain evidence="3 4">IZ6</strain>
    </source>
</reference>
<dbReference type="KEGG" id="tso:IZ6_02500"/>
<evidence type="ECO:0000256" key="2">
    <source>
        <dbReference type="SAM" id="Phobius"/>
    </source>
</evidence>
<organism evidence="3 4">
    <name type="scientific">Terrihabitans soli</name>
    <dbReference type="NCBI Taxonomy" id="708113"/>
    <lineage>
        <taxon>Bacteria</taxon>
        <taxon>Pseudomonadati</taxon>
        <taxon>Pseudomonadota</taxon>
        <taxon>Alphaproteobacteria</taxon>
        <taxon>Hyphomicrobiales</taxon>
        <taxon>Terrihabitans</taxon>
    </lineage>
</organism>
<keyword evidence="2" id="KW-0812">Transmembrane</keyword>
<evidence type="ECO:0008006" key="5">
    <source>
        <dbReference type="Google" id="ProtNLM"/>
    </source>
</evidence>
<gene>
    <name evidence="3" type="ORF">IZ6_02500</name>
</gene>
<protein>
    <recommendedName>
        <fullName evidence="5">Inner membrane protein</fullName>
    </recommendedName>
</protein>
<evidence type="ECO:0000256" key="1">
    <source>
        <dbReference type="SAM" id="MobiDB-lite"/>
    </source>
</evidence>
<dbReference type="RefSeq" id="WP_222876221.1">
    <property type="nucleotide sequence ID" value="NZ_AP023361.1"/>
</dbReference>
<name>A0A6S6QNX9_9HYPH</name>
<dbReference type="EMBL" id="AP023361">
    <property type="protein sequence ID" value="BCJ89515.1"/>
    <property type="molecule type" value="Genomic_DNA"/>
</dbReference>
<keyword evidence="4" id="KW-1185">Reference proteome</keyword>
<evidence type="ECO:0000313" key="3">
    <source>
        <dbReference type="EMBL" id="BCJ89515.1"/>
    </source>
</evidence>
<feature type="region of interest" description="Disordered" evidence="1">
    <location>
        <begin position="1"/>
        <end position="57"/>
    </location>
</feature>
<dbReference type="Proteomes" id="UP000515317">
    <property type="component" value="Chromosome"/>
</dbReference>
<proteinExistence type="predicted"/>
<dbReference type="Gene3D" id="1.20.5.340">
    <property type="match status" value="1"/>
</dbReference>
<sequence length="375" mass="39097">MADEDTTKRSMKPKPGVIDLEATEIEREKPPEPSPMEDDAPPADEVSSKAEALDDEPRSPLGTLIGAGVAGAAIALLLFVLLLALGLIPVGSGSDPALGNRVADLEAQLAAQQTARPVSPDQSALRSDIAQLRQDIDSLRNRPVPLPDVGLQTRISELAARLDALQPPDTASVDQLKTRVDEVAAQVSAAREPDPETAQAIKASKSASAIAAFALLESSVARGAPYADALAHLKKQLPDADIAGLEAGAEKGLPAASVLARDYERDLEAAGPPDTQPQGLADRLAEGARSLVRIRPVAGSPDADKIDPNDPWSARNVIVTRLRSGNYAGAVSDRSSLDPVALKATEQSAAQLEARLKADAVLDKLRAGITAEANP</sequence>
<accession>A0A6S6QNX9</accession>